<protein>
    <submittedName>
        <fullName evidence="1">Uncharacterized protein</fullName>
    </submittedName>
</protein>
<dbReference type="EMBL" id="JBHUHF010000001">
    <property type="protein sequence ID" value="MFD2024038.1"/>
    <property type="molecule type" value="Genomic_DNA"/>
</dbReference>
<gene>
    <name evidence="1" type="ORF">ACFSL2_00785</name>
</gene>
<dbReference type="Proteomes" id="UP001597338">
    <property type="component" value="Unassembled WGS sequence"/>
</dbReference>
<comment type="caution">
    <text evidence="1">The sequence shown here is derived from an EMBL/GenBank/DDBJ whole genome shotgun (WGS) entry which is preliminary data.</text>
</comment>
<keyword evidence="2" id="KW-1185">Reference proteome</keyword>
<organism evidence="1 2">
    <name type="scientific">Promicromonospora aerolata</name>
    <dbReference type="NCBI Taxonomy" id="195749"/>
    <lineage>
        <taxon>Bacteria</taxon>
        <taxon>Bacillati</taxon>
        <taxon>Actinomycetota</taxon>
        <taxon>Actinomycetes</taxon>
        <taxon>Micrococcales</taxon>
        <taxon>Promicromonosporaceae</taxon>
        <taxon>Promicromonospora</taxon>
    </lineage>
</organism>
<proteinExistence type="predicted"/>
<reference evidence="2" key="1">
    <citation type="journal article" date="2019" name="Int. J. Syst. Evol. Microbiol.">
        <title>The Global Catalogue of Microorganisms (GCM) 10K type strain sequencing project: providing services to taxonomists for standard genome sequencing and annotation.</title>
        <authorList>
            <consortium name="The Broad Institute Genomics Platform"/>
            <consortium name="The Broad Institute Genome Sequencing Center for Infectious Disease"/>
            <person name="Wu L."/>
            <person name="Ma J."/>
        </authorList>
    </citation>
    <scope>NUCLEOTIDE SEQUENCE [LARGE SCALE GENOMIC DNA]</scope>
    <source>
        <strain evidence="2">CCM 7043</strain>
    </source>
</reference>
<sequence>MMVAMGEVVSAFTLIALGCASVDVEDVRLTVERRRGDDGEIYPSLMVNVVASDQSSARALASLLDLELTVPDTWSGMTTRDDAILPARCTVTPWCAGAPLAGGRPNPKQIAS</sequence>
<evidence type="ECO:0000313" key="2">
    <source>
        <dbReference type="Proteomes" id="UP001597338"/>
    </source>
</evidence>
<name>A0ABW4V3A5_9MICO</name>
<accession>A0ABW4V3A5</accession>
<dbReference type="RefSeq" id="WP_377196023.1">
    <property type="nucleotide sequence ID" value="NZ_JBHUHF010000001.1"/>
</dbReference>
<evidence type="ECO:0000313" key="1">
    <source>
        <dbReference type="EMBL" id="MFD2024038.1"/>
    </source>
</evidence>